<keyword evidence="5" id="KW-1185">Reference proteome</keyword>
<dbReference type="Pfam" id="PF06586">
    <property type="entry name" value="TraK_N"/>
    <property type="match status" value="1"/>
</dbReference>
<gene>
    <name evidence="4" type="ORF">AW11_03866</name>
</gene>
<protein>
    <submittedName>
        <fullName evidence="4">Conjugal transfer protein TraK</fullName>
    </submittedName>
</protein>
<feature type="domain" description="TraK N-terminal" evidence="2">
    <location>
        <begin position="37"/>
        <end position="124"/>
    </location>
</feature>
<evidence type="ECO:0000259" key="2">
    <source>
        <dbReference type="Pfam" id="PF06586"/>
    </source>
</evidence>
<feature type="signal peptide" evidence="1">
    <location>
        <begin position="1"/>
        <end position="29"/>
    </location>
</feature>
<evidence type="ECO:0000313" key="5">
    <source>
        <dbReference type="Proteomes" id="UP000022141"/>
    </source>
</evidence>
<dbReference type="InterPro" id="IPR055397">
    <property type="entry name" value="TraK_C"/>
</dbReference>
<name>A0A011Q5D5_ACCRE</name>
<dbReference type="AlphaFoldDB" id="A0A011Q5D5"/>
<dbReference type="Pfam" id="PF23536">
    <property type="entry name" value="TraK_C"/>
    <property type="match status" value="1"/>
</dbReference>
<dbReference type="InterPro" id="IPR010563">
    <property type="entry name" value="TraK_N"/>
</dbReference>
<dbReference type="STRING" id="1454004.AW11_03866"/>
<dbReference type="PATRIC" id="fig|1454004.3.peg.3967"/>
<sequence>MYPNSGKPAIGTRLALTLLLASVASPLFAGQLLEGSPDDALIATVSRKEPNLIRVDGGKIRRIHGVEGEFVVSADRETGAAYLKPTTEEPQFSVFVADDAGRHWKLLLHTADIPAETLVIRDRSQARSEGKAILADDSRLGAIRRVMLALARDTEPEDMTARNTLEIVPLWNEARLILVRTLDGALFGEKYQLTNVSSSRMVLDERELYRPGVLAVMVDSLELEPGESTDVLVVLEGRDG</sequence>
<proteinExistence type="predicted"/>
<evidence type="ECO:0000313" key="4">
    <source>
        <dbReference type="EMBL" id="EXI84482.1"/>
    </source>
</evidence>
<feature type="domain" description="TraK C-terminal" evidence="3">
    <location>
        <begin position="142"/>
        <end position="234"/>
    </location>
</feature>
<dbReference type="eggNOG" id="ENOG502Z8MA">
    <property type="taxonomic scope" value="Bacteria"/>
</dbReference>
<evidence type="ECO:0000256" key="1">
    <source>
        <dbReference type="SAM" id="SignalP"/>
    </source>
</evidence>
<reference evidence="4" key="1">
    <citation type="submission" date="2014-02" db="EMBL/GenBank/DDBJ databases">
        <title>Expanding our view of genomic diversity in Candidatus Accumulibacter clades.</title>
        <authorList>
            <person name="Skennerton C.T."/>
            <person name="Barr J.J."/>
            <person name="Slater F.R."/>
            <person name="Bond P.L."/>
            <person name="Tyson G.W."/>
        </authorList>
    </citation>
    <scope>NUCLEOTIDE SEQUENCE [LARGE SCALE GENOMIC DNA]</scope>
</reference>
<dbReference type="EMBL" id="JEMY01000069">
    <property type="protein sequence ID" value="EXI84482.1"/>
    <property type="molecule type" value="Genomic_DNA"/>
</dbReference>
<comment type="caution">
    <text evidence="4">The sequence shown here is derived from an EMBL/GenBank/DDBJ whole genome shotgun (WGS) entry which is preliminary data.</text>
</comment>
<organism evidence="4 5">
    <name type="scientific">Accumulibacter regalis</name>
    <dbReference type="NCBI Taxonomy" id="522306"/>
    <lineage>
        <taxon>Bacteria</taxon>
        <taxon>Pseudomonadati</taxon>
        <taxon>Pseudomonadota</taxon>
        <taxon>Betaproteobacteria</taxon>
        <taxon>Candidatus Accumulibacter</taxon>
    </lineage>
</organism>
<dbReference type="Proteomes" id="UP000022141">
    <property type="component" value="Unassembled WGS sequence"/>
</dbReference>
<evidence type="ECO:0000259" key="3">
    <source>
        <dbReference type="Pfam" id="PF23536"/>
    </source>
</evidence>
<keyword evidence="1" id="KW-0732">Signal</keyword>
<feature type="chain" id="PRO_5001461584" evidence="1">
    <location>
        <begin position="30"/>
        <end position="240"/>
    </location>
</feature>
<accession>A0A011Q5D5</accession>